<proteinExistence type="predicted"/>
<dbReference type="CDD" id="cd01949">
    <property type="entry name" value="GGDEF"/>
    <property type="match status" value="1"/>
</dbReference>
<dbReference type="InterPro" id="IPR029787">
    <property type="entry name" value="Nucleotide_cyclase"/>
</dbReference>
<feature type="domain" description="GGDEF" evidence="5">
    <location>
        <begin position="197"/>
        <end position="330"/>
    </location>
</feature>
<dbReference type="HOGENOM" id="CLU_000445_70_50_3"/>
<dbReference type="InterPro" id="IPR050706">
    <property type="entry name" value="Cyclic-di-GMP_PDE-like"/>
</dbReference>
<protein>
    <submittedName>
        <fullName evidence="6">Diguanylate cyclase/phosphodiesterase</fullName>
    </submittedName>
</protein>
<keyword evidence="2" id="KW-0175">Coiled coil</keyword>
<evidence type="ECO:0000313" key="6">
    <source>
        <dbReference type="EMBL" id="ACB50487.1"/>
    </source>
</evidence>
<dbReference type="SMART" id="SM00448">
    <property type="entry name" value="REC"/>
    <property type="match status" value="1"/>
</dbReference>
<dbReference type="Gene3D" id="3.20.20.450">
    <property type="entry name" value="EAL domain"/>
    <property type="match status" value="1"/>
</dbReference>
<evidence type="ECO:0000313" key="7">
    <source>
        <dbReference type="Proteomes" id="UP000001203"/>
    </source>
</evidence>
<dbReference type="EMBL" id="CP000806">
    <property type="protein sequence ID" value="ACB50487.1"/>
    <property type="molecule type" value="Genomic_DNA"/>
</dbReference>
<dbReference type="InterPro" id="IPR001633">
    <property type="entry name" value="EAL_dom"/>
</dbReference>
<dbReference type="OrthoDB" id="543801at2"/>
<keyword evidence="7" id="KW-1185">Reference proteome</keyword>
<dbReference type="FunFam" id="3.20.20.450:FF:000001">
    <property type="entry name" value="Cyclic di-GMP phosphodiesterase yahA"/>
    <property type="match status" value="1"/>
</dbReference>
<feature type="domain" description="EAL" evidence="4">
    <location>
        <begin position="339"/>
        <end position="594"/>
    </location>
</feature>
<dbReference type="PROSITE" id="PS50110">
    <property type="entry name" value="RESPONSE_REGULATORY"/>
    <property type="match status" value="1"/>
</dbReference>
<dbReference type="AlphaFoldDB" id="B1WUN6"/>
<dbReference type="NCBIfam" id="TIGR00254">
    <property type="entry name" value="GGDEF"/>
    <property type="match status" value="1"/>
</dbReference>
<dbReference type="InterPro" id="IPR043128">
    <property type="entry name" value="Rev_trsase/Diguanyl_cyclase"/>
</dbReference>
<dbReference type="SUPFAM" id="SSF52172">
    <property type="entry name" value="CheY-like"/>
    <property type="match status" value="1"/>
</dbReference>
<gene>
    <name evidence="6" type="ordered locus">cce_1137</name>
</gene>
<dbReference type="InterPro" id="IPR000160">
    <property type="entry name" value="GGDEF_dom"/>
</dbReference>
<dbReference type="Pfam" id="PF00072">
    <property type="entry name" value="Response_reg"/>
    <property type="match status" value="1"/>
</dbReference>
<accession>B1WUN6</accession>
<dbReference type="InterPro" id="IPR011006">
    <property type="entry name" value="CheY-like_superfamily"/>
</dbReference>
<dbReference type="SUPFAM" id="SSF55073">
    <property type="entry name" value="Nucleotide cyclase"/>
    <property type="match status" value="1"/>
</dbReference>
<dbReference type="CDD" id="cd19920">
    <property type="entry name" value="REC_PA4781-like"/>
    <property type="match status" value="1"/>
</dbReference>
<dbReference type="RefSeq" id="WP_009543969.1">
    <property type="nucleotide sequence ID" value="NC_010546.1"/>
</dbReference>
<dbReference type="SMART" id="SM00052">
    <property type="entry name" value="EAL"/>
    <property type="match status" value="1"/>
</dbReference>
<feature type="domain" description="Response regulatory" evidence="3">
    <location>
        <begin position="12"/>
        <end position="128"/>
    </location>
</feature>
<organism evidence="6 7">
    <name type="scientific">Crocosphaera subtropica (strain ATCC 51142 / BH68)</name>
    <name type="common">Cyanothece sp. (strain ATCC 51142)</name>
    <dbReference type="NCBI Taxonomy" id="43989"/>
    <lineage>
        <taxon>Bacteria</taxon>
        <taxon>Bacillati</taxon>
        <taxon>Cyanobacteriota</taxon>
        <taxon>Cyanophyceae</taxon>
        <taxon>Oscillatoriophycideae</taxon>
        <taxon>Chroococcales</taxon>
        <taxon>Aphanothecaceae</taxon>
        <taxon>Crocosphaera</taxon>
        <taxon>Crocosphaera subtropica</taxon>
    </lineage>
</organism>
<dbReference type="PROSITE" id="PS50883">
    <property type="entry name" value="EAL"/>
    <property type="match status" value="1"/>
</dbReference>
<dbReference type="GO" id="GO:0071111">
    <property type="term" value="F:cyclic-guanylate-specific phosphodiesterase activity"/>
    <property type="evidence" value="ECO:0007669"/>
    <property type="project" value="InterPro"/>
</dbReference>
<evidence type="ECO:0000259" key="4">
    <source>
        <dbReference type="PROSITE" id="PS50883"/>
    </source>
</evidence>
<dbReference type="SUPFAM" id="SSF141868">
    <property type="entry name" value="EAL domain-like"/>
    <property type="match status" value="1"/>
</dbReference>
<feature type="modified residue" description="4-aspartylphosphate" evidence="1">
    <location>
        <position position="61"/>
    </location>
</feature>
<dbReference type="PROSITE" id="PS50887">
    <property type="entry name" value="GGDEF"/>
    <property type="match status" value="1"/>
</dbReference>
<evidence type="ECO:0000259" key="3">
    <source>
        <dbReference type="PROSITE" id="PS50110"/>
    </source>
</evidence>
<dbReference type="STRING" id="43989.cce_1137"/>
<dbReference type="KEGG" id="cyt:cce_1137"/>
<dbReference type="eggNOG" id="COG5001">
    <property type="taxonomic scope" value="Bacteria"/>
</dbReference>
<dbReference type="Proteomes" id="UP000001203">
    <property type="component" value="Chromosome circular"/>
</dbReference>
<evidence type="ECO:0000256" key="1">
    <source>
        <dbReference type="PROSITE-ProRule" id="PRU00169"/>
    </source>
</evidence>
<dbReference type="Gene3D" id="3.40.50.2300">
    <property type="match status" value="1"/>
</dbReference>
<evidence type="ECO:0000259" key="5">
    <source>
        <dbReference type="PROSITE" id="PS50887"/>
    </source>
</evidence>
<dbReference type="InterPro" id="IPR035919">
    <property type="entry name" value="EAL_sf"/>
</dbReference>
<keyword evidence="1" id="KW-0597">Phosphoprotein</keyword>
<dbReference type="Pfam" id="PF00990">
    <property type="entry name" value="GGDEF"/>
    <property type="match status" value="1"/>
</dbReference>
<dbReference type="CDD" id="cd01948">
    <property type="entry name" value="EAL"/>
    <property type="match status" value="1"/>
</dbReference>
<dbReference type="GO" id="GO:0000160">
    <property type="term" value="P:phosphorelay signal transduction system"/>
    <property type="evidence" value="ECO:0007669"/>
    <property type="project" value="InterPro"/>
</dbReference>
<feature type="coiled-coil region" evidence="2">
    <location>
        <begin position="130"/>
        <end position="161"/>
    </location>
</feature>
<dbReference type="Gene3D" id="3.30.70.270">
    <property type="match status" value="1"/>
</dbReference>
<dbReference type="PANTHER" id="PTHR33121:SF70">
    <property type="entry name" value="SIGNALING PROTEIN YKOW"/>
    <property type="match status" value="1"/>
</dbReference>
<evidence type="ECO:0000256" key="2">
    <source>
        <dbReference type="SAM" id="Coils"/>
    </source>
</evidence>
<dbReference type="Pfam" id="PF00563">
    <property type="entry name" value="EAL"/>
    <property type="match status" value="1"/>
</dbReference>
<name>B1WUN6_CROS5</name>
<reference evidence="6 7" key="1">
    <citation type="journal article" date="2008" name="Proc. Natl. Acad. Sci. U.S.A.">
        <title>The genome of Cyanothece 51142, a unicellular diazotrophic cyanobacterium important in the marine nitrogen cycle.</title>
        <authorList>
            <person name="Welsh E.A."/>
            <person name="Liberton M."/>
            <person name="Stoeckel J."/>
            <person name="Loh T."/>
            <person name="Elvitigala T."/>
            <person name="Wang C."/>
            <person name="Wollam A."/>
            <person name="Fulton R.S."/>
            <person name="Clifton S.W."/>
            <person name="Jacobs J.M."/>
            <person name="Aurora R."/>
            <person name="Ghosh B.K."/>
            <person name="Sherman L.A."/>
            <person name="Smith R.D."/>
            <person name="Wilson R.K."/>
            <person name="Pakrasi H.B."/>
        </authorList>
    </citation>
    <scope>NUCLEOTIDE SEQUENCE [LARGE SCALE GENOMIC DNA]</scope>
    <source>
        <strain evidence="7">ATCC 51142 / BH68</strain>
    </source>
</reference>
<sequence>MIKVHASQPLANILIVDDKPSNLRILSTMLVKAGYKVRAVTSGNMALTAAKTMPPDIILLDIKMPDMDGYEVCEQLQQFPETTEIPVIFLSALQDVEDKVKAFEVGGVDYIIKPFQFQEVLARVSLHLAFRQTRYQLQQLNEELEKRVEERSLALIKAQDELLFYARHDSLTHLANRRLFLERVDLALKRVHEESNYIFAVLVIDLDRFKMINDSDGHMVGDRLLMEVSRTLETLVSPADTVARLGGDEFAILLDPIEDVNEALRVAQEIKNTLTTSFFIQNREVFTSPSIGLTISLPNYQSALEILRDADIAMGQAKEKGRGRYEIFNQQMHTQALKLLTLETDLRHGIEKEEFEVYYQPIMTLNPIALVGFEALIRWQHPHKGFISPGEFIPVAENTGLIIPIGKIVLEKVCYQLQTWKKNHPHTTVLKVAVNLSSQQFNNPDLVEEIDEILEKTGLNSNNLKIEITETSLIEHSLETIKLLKELKQRNLEICLDDFGTGYSSLSYLHRFPVDTLKIDRSFVNCIGQPDENLEIIQSIIPLAHNLGMTVVAEGIETEEQLIYLQQLHCDFGQGYFFNRPLPPTEAEKLLETN</sequence>
<dbReference type="SMART" id="SM00267">
    <property type="entry name" value="GGDEF"/>
    <property type="match status" value="1"/>
</dbReference>
<dbReference type="InterPro" id="IPR001789">
    <property type="entry name" value="Sig_transdc_resp-reg_receiver"/>
</dbReference>
<dbReference type="PANTHER" id="PTHR33121">
    <property type="entry name" value="CYCLIC DI-GMP PHOSPHODIESTERASE PDEF"/>
    <property type="match status" value="1"/>
</dbReference>